<evidence type="ECO:0000256" key="1">
    <source>
        <dbReference type="SAM" id="MobiDB-lite"/>
    </source>
</evidence>
<feature type="region of interest" description="Disordered" evidence="1">
    <location>
        <begin position="1"/>
        <end position="29"/>
    </location>
</feature>
<accession>A0ABV6P8P5</accession>
<gene>
    <name evidence="3" type="ORF">ACFFFR_03475</name>
</gene>
<dbReference type="InterPro" id="IPR009839">
    <property type="entry name" value="SseB_N"/>
</dbReference>
<protein>
    <submittedName>
        <fullName evidence="3">SseB family protein</fullName>
    </submittedName>
</protein>
<dbReference type="EMBL" id="JBHLUB010000004">
    <property type="protein sequence ID" value="MFC0581453.1"/>
    <property type="molecule type" value="Genomic_DNA"/>
</dbReference>
<organism evidence="3 4">
    <name type="scientific">Micrococcoides hystricis</name>
    <dbReference type="NCBI Taxonomy" id="1572761"/>
    <lineage>
        <taxon>Bacteria</taxon>
        <taxon>Bacillati</taxon>
        <taxon>Actinomycetota</taxon>
        <taxon>Actinomycetes</taxon>
        <taxon>Micrococcales</taxon>
        <taxon>Micrococcaceae</taxon>
        <taxon>Micrococcoides</taxon>
    </lineage>
</organism>
<dbReference type="RefSeq" id="WP_377458143.1">
    <property type="nucleotide sequence ID" value="NZ_JBHLUB010000004.1"/>
</dbReference>
<comment type="caution">
    <text evidence="3">The sequence shown here is derived from an EMBL/GenBank/DDBJ whole genome shotgun (WGS) entry which is preliminary data.</text>
</comment>
<feature type="domain" description="SseB protein N-terminal" evidence="2">
    <location>
        <begin position="91"/>
        <end position="201"/>
    </location>
</feature>
<feature type="compositionally biased region" description="Polar residues" evidence="1">
    <location>
        <begin position="1"/>
        <end position="16"/>
    </location>
</feature>
<reference evidence="3 4" key="1">
    <citation type="submission" date="2024-09" db="EMBL/GenBank/DDBJ databases">
        <authorList>
            <person name="Sun Q."/>
            <person name="Mori K."/>
        </authorList>
    </citation>
    <scope>NUCLEOTIDE SEQUENCE [LARGE SCALE GENOMIC DNA]</scope>
    <source>
        <strain evidence="3 4">NCAIM B.02604</strain>
    </source>
</reference>
<proteinExistence type="predicted"/>
<evidence type="ECO:0000259" key="2">
    <source>
        <dbReference type="Pfam" id="PF07179"/>
    </source>
</evidence>
<dbReference type="Proteomes" id="UP001589862">
    <property type="component" value="Unassembled WGS sequence"/>
</dbReference>
<evidence type="ECO:0000313" key="3">
    <source>
        <dbReference type="EMBL" id="MFC0581453.1"/>
    </source>
</evidence>
<name>A0ABV6P8P5_9MICC</name>
<sequence>MSESQKPNANERNSGFSEGLAAPGSKALPGHIQARLDRLKLTPGGAVDSAGIPWEGRDLSGPGNPMHKFDNDDGLADPDLVAGVDEFHRTGDEAAVVAGLAQAKVYAAVTPTVVAPVEGAHGLVGDKEADVALITLSANDGRQTLPIFSSVERLTSWHPDARPVVVYAPRAALAAVSEKAELMVLDPGTDTPFVIRRPAVWSLAKQREWIPSYRNQEVAAQVSQVVELLKHVEQVRIMPAAGIATERADGAKLLGGGSGPELHLEVTFGAEVSEAERQRELDYLQQVLSHDPEFLELVDSLHLSVGG</sequence>
<dbReference type="Pfam" id="PF07179">
    <property type="entry name" value="SseB"/>
    <property type="match status" value="1"/>
</dbReference>
<evidence type="ECO:0000313" key="4">
    <source>
        <dbReference type="Proteomes" id="UP001589862"/>
    </source>
</evidence>
<keyword evidence="4" id="KW-1185">Reference proteome</keyword>